<evidence type="ECO:0000256" key="2">
    <source>
        <dbReference type="ARBA" id="ARBA00022448"/>
    </source>
</evidence>
<reference evidence="13 14" key="1">
    <citation type="submission" date="2018-09" db="EMBL/GenBank/DDBJ databases">
        <title>Sphingomonas sp. DAC4.</title>
        <authorList>
            <person name="Seo T."/>
        </authorList>
    </citation>
    <scope>NUCLEOTIDE SEQUENCE [LARGE SCALE GENOMIC DNA]</scope>
    <source>
        <strain evidence="13 14">DAC4</strain>
    </source>
</reference>
<feature type="signal peptide" evidence="10">
    <location>
        <begin position="1"/>
        <end position="27"/>
    </location>
</feature>
<keyword evidence="14" id="KW-1185">Reference proteome</keyword>
<accession>A0A418Q013</accession>
<keyword evidence="3 8" id="KW-1134">Transmembrane beta strand</keyword>
<evidence type="ECO:0000313" key="14">
    <source>
        <dbReference type="Proteomes" id="UP000285023"/>
    </source>
</evidence>
<dbReference type="InterPro" id="IPR037066">
    <property type="entry name" value="Plug_dom_sf"/>
</dbReference>
<organism evidence="13 14">
    <name type="scientific">Sphingomonas edaphi</name>
    <dbReference type="NCBI Taxonomy" id="2315689"/>
    <lineage>
        <taxon>Bacteria</taxon>
        <taxon>Pseudomonadati</taxon>
        <taxon>Pseudomonadota</taxon>
        <taxon>Alphaproteobacteria</taxon>
        <taxon>Sphingomonadales</taxon>
        <taxon>Sphingomonadaceae</taxon>
        <taxon>Sphingomonas</taxon>
    </lineage>
</organism>
<dbReference type="PROSITE" id="PS52016">
    <property type="entry name" value="TONB_DEPENDENT_REC_3"/>
    <property type="match status" value="1"/>
</dbReference>
<keyword evidence="4 8" id="KW-0812">Transmembrane</keyword>
<keyword evidence="7 8" id="KW-0998">Cell outer membrane</keyword>
<gene>
    <name evidence="13" type="ORF">D3M59_07825</name>
</gene>
<dbReference type="InterPro" id="IPR039426">
    <property type="entry name" value="TonB-dep_rcpt-like"/>
</dbReference>
<evidence type="ECO:0000256" key="4">
    <source>
        <dbReference type="ARBA" id="ARBA00022692"/>
    </source>
</evidence>
<sequence>MFGSSMTRSSTSIIALSFALIATPATAQEATTPAAAAAEAAPDDHHNHNEEIVVTGTRRKVEDVLGGVSILDGADLAANLRPSIGETLAKQPGVSATSFGPAASRPILRGLGGDRIRILTDGIGSLDLSSSSADHAVAINPLTADRVDILRGPSALLFGSAAIGGVVNVIDSRIPRREPDAPLHAAGMLGYATAANERSASLAVDVPVGGRFVVHGDGSWSKSDNLETGGHLLSKPLREQALASGDPEIEALADLKGELPNSAARSTEFAGGAAYVDGPLNVGFSVARHTSVYQVPIRFSLIPGVEAEAPTIDSEQTRYDGRAEVPVGGFLDAIHLRGGYSRYHHDEIEDTGEIGTSFYARGGEFRAEAIQKQRGGWDGTTGLQYVAKKVAIDGEEKYLPDANQKQFGIFTLQSLVRGPWRFEGGARFETSRLSADADAVLGTPDLSRRFNTLSLSLGGLYEFSPGWRAGLNLSRSARAPAIDELFANGPHAGTQAFEIGNPNLDPERSLGAELSLRHTRGPVRFGLTAFTSRFSNFIFQAPTGEIEDDLPVYQVRQGKARYSGFEAEVDAHVGEVGGIDWGIEAQADAVRATIKGFGPAPQIPPLRLLGAVTGKRGPVDGRIEVEHAFGQPRNAALETETPGYTLLNASVEWHPLTQRPELTLGLAANNIFDVVARRHSSLLKDYAPLAGRDIRLTARFDF</sequence>
<dbReference type="GO" id="GO:0044718">
    <property type="term" value="P:siderophore transmembrane transport"/>
    <property type="evidence" value="ECO:0007669"/>
    <property type="project" value="TreeGrafter"/>
</dbReference>
<dbReference type="Gene3D" id="2.40.170.20">
    <property type="entry name" value="TonB-dependent receptor, beta-barrel domain"/>
    <property type="match status" value="1"/>
</dbReference>
<dbReference type="GO" id="GO:0015344">
    <property type="term" value="F:siderophore uptake transmembrane transporter activity"/>
    <property type="evidence" value="ECO:0007669"/>
    <property type="project" value="TreeGrafter"/>
</dbReference>
<evidence type="ECO:0000256" key="9">
    <source>
        <dbReference type="RuleBase" id="RU003357"/>
    </source>
</evidence>
<keyword evidence="2 8" id="KW-0813">Transport</keyword>
<dbReference type="Gene3D" id="2.170.130.10">
    <property type="entry name" value="TonB-dependent receptor, plug domain"/>
    <property type="match status" value="1"/>
</dbReference>
<feature type="domain" description="TonB-dependent receptor-like beta-barrel" evidence="11">
    <location>
        <begin position="333"/>
        <end position="671"/>
    </location>
</feature>
<dbReference type="OrthoDB" id="9795928at2"/>
<dbReference type="PANTHER" id="PTHR30069">
    <property type="entry name" value="TONB-DEPENDENT OUTER MEMBRANE RECEPTOR"/>
    <property type="match status" value="1"/>
</dbReference>
<name>A0A418Q013_9SPHN</name>
<dbReference type="Proteomes" id="UP000285023">
    <property type="component" value="Unassembled WGS sequence"/>
</dbReference>
<dbReference type="InterPro" id="IPR012910">
    <property type="entry name" value="Plug_dom"/>
</dbReference>
<dbReference type="PANTHER" id="PTHR30069:SF40">
    <property type="entry name" value="TONB-DEPENDENT RECEPTOR NMB0964-RELATED"/>
    <property type="match status" value="1"/>
</dbReference>
<dbReference type="SUPFAM" id="SSF56935">
    <property type="entry name" value="Porins"/>
    <property type="match status" value="1"/>
</dbReference>
<evidence type="ECO:0000256" key="3">
    <source>
        <dbReference type="ARBA" id="ARBA00022452"/>
    </source>
</evidence>
<feature type="chain" id="PRO_5019332982" evidence="10">
    <location>
        <begin position="28"/>
        <end position="702"/>
    </location>
</feature>
<comment type="similarity">
    <text evidence="8 9">Belongs to the TonB-dependent receptor family.</text>
</comment>
<comment type="caution">
    <text evidence="13">The sequence shown here is derived from an EMBL/GenBank/DDBJ whole genome shotgun (WGS) entry which is preliminary data.</text>
</comment>
<evidence type="ECO:0000313" key="13">
    <source>
        <dbReference type="EMBL" id="RIX29209.1"/>
    </source>
</evidence>
<evidence type="ECO:0000256" key="8">
    <source>
        <dbReference type="PROSITE-ProRule" id="PRU01360"/>
    </source>
</evidence>
<dbReference type="GO" id="GO:0009279">
    <property type="term" value="C:cell outer membrane"/>
    <property type="evidence" value="ECO:0007669"/>
    <property type="project" value="UniProtKB-SubCell"/>
</dbReference>
<proteinExistence type="inferred from homology"/>
<evidence type="ECO:0000256" key="1">
    <source>
        <dbReference type="ARBA" id="ARBA00004571"/>
    </source>
</evidence>
<dbReference type="Pfam" id="PF07715">
    <property type="entry name" value="Plug"/>
    <property type="match status" value="1"/>
</dbReference>
<keyword evidence="13" id="KW-0675">Receptor</keyword>
<keyword evidence="6 8" id="KW-0472">Membrane</keyword>
<evidence type="ECO:0000256" key="5">
    <source>
        <dbReference type="ARBA" id="ARBA00023077"/>
    </source>
</evidence>
<evidence type="ECO:0000256" key="6">
    <source>
        <dbReference type="ARBA" id="ARBA00023136"/>
    </source>
</evidence>
<dbReference type="InterPro" id="IPR036942">
    <property type="entry name" value="Beta-barrel_TonB_sf"/>
</dbReference>
<comment type="subcellular location">
    <subcellularLocation>
        <location evidence="1 8">Cell outer membrane</location>
        <topology evidence="1 8">Multi-pass membrane protein</topology>
    </subcellularLocation>
</comment>
<evidence type="ECO:0000259" key="12">
    <source>
        <dbReference type="Pfam" id="PF07715"/>
    </source>
</evidence>
<protein>
    <submittedName>
        <fullName evidence="13">TonB-dependent receptor</fullName>
    </submittedName>
</protein>
<dbReference type="AlphaFoldDB" id="A0A418Q013"/>
<keyword evidence="5 9" id="KW-0798">TonB box</keyword>
<keyword evidence="10" id="KW-0732">Signal</keyword>
<dbReference type="InterPro" id="IPR000531">
    <property type="entry name" value="Beta-barrel_TonB"/>
</dbReference>
<feature type="domain" description="TonB-dependent receptor plug" evidence="12">
    <location>
        <begin position="61"/>
        <end position="166"/>
    </location>
</feature>
<dbReference type="Pfam" id="PF00593">
    <property type="entry name" value="TonB_dep_Rec_b-barrel"/>
    <property type="match status" value="1"/>
</dbReference>
<evidence type="ECO:0000256" key="10">
    <source>
        <dbReference type="SAM" id="SignalP"/>
    </source>
</evidence>
<evidence type="ECO:0000256" key="7">
    <source>
        <dbReference type="ARBA" id="ARBA00023237"/>
    </source>
</evidence>
<dbReference type="EMBL" id="QXTF01000002">
    <property type="protein sequence ID" value="RIX29209.1"/>
    <property type="molecule type" value="Genomic_DNA"/>
</dbReference>
<evidence type="ECO:0000259" key="11">
    <source>
        <dbReference type="Pfam" id="PF00593"/>
    </source>
</evidence>